<dbReference type="EMBL" id="WNKQ01000008">
    <property type="protein sequence ID" value="KAF5850046.1"/>
    <property type="molecule type" value="Genomic_DNA"/>
</dbReference>
<feature type="region of interest" description="Disordered" evidence="1">
    <location>
        <begin position="46"/>
        <end position="74"/>
    </location>
</feature>
<dbReference type="Proteomes" id="UP000624244">
    <property type="component" value="Unassembled WGS sequence"/>
</dbReference>
<proteinExistence type="predicted"/>
<dbReference type="AlphaFoldDB" id="A0A8H5ZGX0"/>
<gene>
    <name evidence="2" type="ORF">GGP41_005487</name>
</gene>
<feature type="compositionally biased region" description="Basic and acidic residues" evidence="1">
    <location>
        <begin position="56"/>
        <end position="74"/>
    </location>
</feature>
<sequence>MHVNRREYRTNGANNKEVLYSVALDYRVYLADEVCLEKIKEITRYNQEAEEEEKEEKETTYLDRDIDDRNYNSEGDRLDEEQAVFILTLLNYRLASSEYKSRLISSIAVLGVSADRAWLDPLIYTPKQSAIISILRILVLY</sequence>
<evidence type="ECO:0000313" key="2">
    <source>
        <dbReference type="EMBL" id="KAF5850046.1"/>
    </source>
</evidence>
<evidence type="ECO:0000256" key="1">
    <source>
        <dbReference type="SAM" id="MobiDB-lite"/>
    </source>
</evidence>
<accession>A0A8H5ZGX0</accession>
<name>A0A8H5ZGX0_COCSA</name>
<comment type="caution">
    <text evidence="2">The sequence shown here is derived from an EMBL/GenBank/DDBJ whole genome shotgun (WGS) entry which is preliminary data.</text>
</comment>
<evidence type="ECO:0000313" key="3">
    <source>
        <dbReference type="Proteomes" id="UP000624244"/>
    </source>
</evidence>
<organism evidence="2 3">
    <name type="scientific">Cochliobolus sativus</name>
    <name type="common">Common root rot and spot blotch fungus</name>
    <name type="synonym">Bipolaris sorokiniana</name>
    <dbReference type="NCBI Taxonomy" id="45130"/>
    <lineage>
        <taxon>Eukaryota</taxon>
        <taxon>Fungi</taxon>
        <taxon>Dikarya</taxon>
        <taxon>Ascomycota</taxon>
        <taxon>Pezizomycotina</taxon>
        <taxon>Dothideomycetes</taxon>
        <taxon>Pleosporomycetidae</taxon>
        <taxon>Pleosporales</taxon>
        <taxon>Pleosporineae</taxon>
        <taxon>Pleosporaceae</taxon>
        <taxon>Bipolaris</taxon>
    </lineage>
</organism>
<protein>
    <submittedName>
        <fullName evidence="2">Uncharacterized protein</fullName>
    </submittedName>
</protein>
<reference evidence="2" key="1">
    <citation type="submission" date="2019-11" db="EMBL/GenBank/DDBJ databases">
        <title>Bipolaris sorokiniana Genome sequencing.</title>
        <authorList>
            <person name="Wang H."/>
        </authorList>
    </citation>
    <scope>NUCLEOTIDE SEQUENCE</scope>
</reference>